<dbReference type="EMBL" id="CM003536">
    <property type="protein sequence ID" value="RCV41435.1"/>
    <property type="molecule type" value="Genomic_DNA"/>
</dbReference>
<organism evidence="1">
    <name type="scientific">Setaria italica</name>
    <name type="common">Foxtail millet</name>
    <name type="synonym">Panicum italicum</name>
    <dbReference type="NCBI Taxonomy" id="4555"/>
    <lineage>
        <taxon>Eukaryota</taxon>
        <taxon>Viridiplantae</taxon>
        <taxon>Streptophyta</taxon>
        <taxon>Embryophyta</taxon>
        <taxon>Tracheophyta</taxon>
        <taxon>Spermatophyta</taxon>
        <taxon>Magnoliopsida</taxon>
        <taxon>Liliopsida</taxon>
        <taxon>Poales</taxon>
        <taxon>Poaceae</taxon>
        <taxon>PACMAD clade</taxon>
        <taxon>Panicoideae</taxon>
        <taxon>Panicodae</taxon>
        <taxon>Paniceae</taxon>
        <taxon>Cenchrinae</taxon>
        <taxon>Setaria</taxon>
    </lineage>
</organism>
<dbReference type="KEGG" id="sita:101780516"/>
<dbReference type="AlphaFoldDB" id="A0A368SG76"/>
<gene>
    <name evidence="1" type="ORF">SETIT_9G136000v2</name>
</gene>
<name>A0A368SG76_SETIT</name>
<proteinExistence type="predicted"/>
<reference evidence="1" key="2">
    <citation type="submission" date="2015-07" db="EMBL/GenBank/DDBJ databases">
        <authorList>
            <person name="Noorani M."/>
        </authorList>
    </citation>
    <scope>NUCLEOTIDE SEQUENCE</scope>
    <source>
        <strain evidence="1">Yugu1</strain>
    </source>
</reference>
<protein>
    <submittedName>
        <fullName evidence="1">Uncharacterized protein</fullName>
    </submittedName>
</protein>
<evidence type="ECO:0000313" key="1">
    <source>
        <dbReference type="EMBL" id="RCV41435.1"/>
    </source>
</evidence>
<reference evidence="1" key="1">
    <citation type="journal article" date="2012" name="Nat. Biotechnol.">
        <title>Reference genome sequence of the model plant Setaria.</title>
        <authorList>
            <person name="Bennetzen J.L."/>
            <person name="Schmutz J."/>
            <person name="Wang H."/>
            <person name="Percifield R."/>
            <person name="Hawkins J."/>
            <person name="Pontaroli A.C."/>
            <person name="Estep M."/>
            <person name="Feng L."/>
            <person name="Vaughn J.N."/>
            <person name="Grimwood J."/>
            <person name="Jenkins J."/>
            <person name="Barry K."/>
            <person name="Lindquist E."/>
            <person name="Hellsten U."/>
            <person name="Deshpande S."/>
            <person name="Wang X."/>
            <person name="Wu X."/>
            <person name="Mitros T."/>
            <person name="Triplett J."/>
            <person name="Yang X."/>
            <person name="Ye C.Y."/>
            <person name="Mauro-Herrera M."/>
            <person name="Wang L."/>
            <person name="Li P."/>
            <person name="Sharma M."/>
            <person name="Sharma R."/>
            <person name="Ronald P.C."/>
            <person name="Panaud O."/>
            <person name="Kellogg E.A."/>
            <person name="Brutnell T.P."/>
            <person name="Doust A.N."/>
            <person name="Tuskan G.A."/>
            <person name="Rokhsar D."/>
            <person name="Devos K.M."/>
        </authorList>
    </citation>
    <scope>NUCLEOTIDE SEQUENCE [LARGE SCALE GENOMIC DNA]</scope>
    <source>
        <strain evidence="1">Yugu1</strain>
    </source>
</reference>
<sequence length="164" mass="17686">MEEPQQNICARHGNDWVGMAARGGGPIGGVVTSDGVQERTGFKGVGHRGVNDMMSLDCASGIASLSEADPRPGEPGRLPGLHDERLWTFLIGQPGQRKATAGSPTQILSLQPSCPGSPETLVLVKPAQELILQWKLFLSRRFNKVIKSLIKHQAGHALRAMWFA</sequence>
<accession>A0A368SG76</accession>